<organism evidence="3 4">
    <name type="scientific">Candidatus Nomurabacteria bacterium RIFCSPLOWO2_01_FULL_41_12</name>
    <dbReference type="NCBI Taxonomy" id="1801774"/>
    <lineage>
        <taxon>Bacteria</taxon>
        <taxon>Candidatus Nomuraibacteriota</taxon>
    </lineage>
</organism>
<sequence>MKIGIDLVKITDLQKTIYGDLEKIFTIDELSSTPKELAGIFAAKEAFFKALGRKEDWLSVWLEHEDSGKPLLKTILPLDNKKTEVSISYAGEYATAIVIIF</sequence>
<dbReference type="Proteomes" id="UP000176187">
    <property type="component" value="Unassembled WGS sequence"/>
</dbReference>
<dbReference type="EMBL" id="MFUY01000030">
    <property type="protein sequence ID" value="OGI85532.1"/>
    <property type="molecule type" value="Genomic_DNA"/>
</dbReference>
<dbReference type="AlphaFoldDB" id="A0A1F6WUH4"/>
<dbReference type="Gene3D" id="3.90.470.20">
    <property type="entry name" value="4'-phosphopantetheinyl transferase domain"/>
    <property type="match status" value="1"/>
</dbReference>
<evidence type="ECO:0000313" key="3">
    <source>
        <dbReference type="EMBL" id="OGI85532.1"/>
    </source>
</evidence>
<feature type="domain" description="4'-phosphopantetheinyl transferase" evidence="2">
    <location>
        <begin position="3"/>
        <end position="98"/>
    </location>
</feature>
<dbReference type="STRING" id="1801774.A3A05_02240"/>
<proteinExistence type="predicted"/>
<gene>
    <name evidence="3" type="ORF">A3A05_02240</name>
</gene>
<protein>
    <recommendedName>
        <fullName evidence="2">4'-phosphopantetheinyl transferase domain-containing protein</fullName>
    </recommendedName>
</protein>
<dbReference type="GO" id="GO:0000287">
    <property type="term" value="F:magnesium ion binding"/>
    <property type="evidence" value="ECO:0007669"/>
    <property type="project" value="InterPro"/>
</dbReference>
<evidence type="ECO:0000256" key="1">
    <source>
        <dbReference type="ARBA" id="ARBA00022679"/>
    </source>
</evidence>
<evidence type="ECO:0000259" key="2">
    <source>
        <dbReference type="Pfam" id="PF01648"/>
    </source>
</evidence>
<dbReference type="InterPro" id="IPR037143">
    <property type="entry name" value="4-PPantetheinyl_Trfase_dom_sf"/>
</dbReference>
<dbReference type="GO" id="GO:0008897">
    <property type="term" value="F:holo-[acyl-carrier-protein] synthase activity"/>
    <property type="evidence" value="ECO:0007669"/>
    <property type="project" value="InterPro"/>
</dbReference>
<keyword evidence="1" id="KW-0808">Transferase</keyword>
<reference evidence="3 4" key="1">
    <citation type="journal article" date="2016" name="Nat. Commun.">
        <title>Thousands of microbial genomes shed light on interconnected biogeochemical processes in an aquifer system.</title>
        <authorList>
            <person name="Anantharaman K."/>
            <person name="Brown C.T."/>
            <person name="Hug L.A."/>
            <person name="Sharon I."/>
            <person name="Castelle C.J."/>
            <person name="Probst A.J."/>
            <person name="Thomas B.C."/>
            <person name="Singh A."/>
            <person name="Wilkins M.J."/>
            <person name="Karaoz U."/>
            <person name="Brodie E.L."/>
            <person name="Williams K.H."/>
            <person name="Hubbard S.S."/>
            <person name="Banfield J.F."/>
        </authorList>
    </citation>
    <scope>NUCLEOTIDE SEQUENCE [LARGE SCALE GENOMIC DNA]</scope>
</reference>
<comment type="caution">
    <text evidence="3">The sequence shown here is derived from an EMBL/GenBank/DDBJ whole genome shotgun (WGS) entry which is preliminary data.</text>
</comment>
<name>A0A1F6WUH4_9BACT</name>
<dbReference type="Pfam" id="PF01648">
    <property type="entry name" value="ACPS"/>
    <property type="match status" value="1"/>
</dbReference>
<evidence type="ECO:0000313" key="4">
    <source>
        <dbReference type="Proteomes" id="UP000176187"/>
    </source>
</evidence>
<dbReference type="InterPro" id="IPR008278">
    <property type="entry name" value="4-PPantetheinyl_Trfase_dom"/>
</dbReference>
<accession>A0A1F6WUH4</accession>
<dbReference type="SUPFAM" id="SSF56214">
    <property type="entry name" value="4'-phosphopantetheinyl transferase"/>
    <property type="match status" value="1"/>
</dbReference>